<protein>
    <submittedName>
        <fullName evidence="1">Uncharacterized protein</fullName>
    </submittedName>
</protein>
<sequence length="238" mass="26901">MEDLSRIPSQSRPFAERTKKLRAMFEDLEKQAAKVEAFKNEQKVRRREIADKRFSRIKDFIGILSMAEAACELPFIDENYPVFDEVVIIEAREYAAKLAKEVQEVAFQKPAPATSKLQRDKASTSKASIEGVLSSIQALRDLSQGIAERLASVERDEDEKIDHAGVTLMGELLGRLEKIQRVVENPPTPRMDLACQLEREAAPEFKDEAIQATPKIDVECQAEESLQPETKIQESVKQ</sequence>
<evidence type="ECO:0000313" key="1">
    <source>
        <dbReference type="EMBL" id="TKR95384.1"/>
    </source>
</evidence>
<reference evidence="1 2" key="2">
    <citation type="journal article" date="2019" name="G3 (Bethesda)">
        <title>Hybrid Assembly of the Genome of the Entomopathogenic Nematode Steinernema carpocapsae Identifies the X-Chromosome.</title>
        <authorList>
            <person name="Serra L."/>
            <person name="Macchietto M."/>
            <person name="Macias-Munoz A."/>
            <person name="McGill C.J."/>
            <person name="Rodriguez I.M."/>
            <person name="Rodriguez B."/>
            <person name="Murad R."/>
            <person name="Mortazavi A."/>
        </authorList>
    </citation>
    <scope>NUCLEOTIDE SEQUENCE [LARGE SCALE GENOMIC DNA]</scope>
    <source>
        <strain evidence="1 2">ALL</strain>
    </source>
</reference>
<accession>A0A4U5PH09</accession>
<comment type="caution">
    <text evidence="1">The sequence shown here is derived from an EMBL/GenBank/DDBJ whole genome shotgun (WGS) entry which is preliminary data.</text>
</comment>
<organism evidence="1 2">
    <name type="scientific">Steinernema carpocapsae</name>
    <name type="common">Entomopathogenic nematode</name>
    <dbReference type="NCBI Taxonomy" id="34508"/>
    <lineage>
        <taxon>Eukaryota</taxon>
        <taxon>Metazoa</taxon>
        <taxon>Ecdysozoa</taxon>
        <taxon>Nematoda</taxon>
        <taxon>Chromadorea</taxon>
        <taxon>Rhabditida</taxon>
        <taxon>Tylenchina</taxon>
        <taxon>Panagrolaimomorpha</taxon>
        <taxon>Strongyloidoidea</taxon>
        <taxon>Steinernematidae</taxon>
        <taxon>Steinernema</taxon>
    </lineage>
</organism>
<name>A0A4U5PH09_STECR</name>
<gene>
    <name evidence="1" type="ORF">L596_009561</name>
</gene>
<dbReference type="Proteomes" id="UP000298663">
    <property type="component" value="Unassembled WGS sequence"/>
</dbReference>
<proteinExistence type="predicted"/>
<reference evidence="1 2" key="1">
    <citation type="journal article" date="2015" name="Genome Biol.">
        <title>Comparative genomics of Steinernema reveals deeply conserved gene regulatory networks.</title>
        <authorList>
            <person name="Dillman A.R."/>
            <person name="Macchietto M."/>
            <person name="Porter C.F."/>
            <person name="Rogers A."/>
            <person name="Williams B."/>
            <person name="Antoshechkin I."/>
            <person name="Lee M.M."/>
            <person name="Goodwin Z."/>
            <person name="Lu X."/>
            <person name="Lewis E.E."/>
            <person name="Goodrich-Blair H."/>
            <person name="Stock S.P."/>
            <person name="Adams B.J."/>
            <person name="Sternberg P.W."/>
            <person name="Mortazavi A."/>
        </authorList>
    </citation>
    <scope>NUCLEOTIDE SEQUENCE [LARGE SCALE GENOMIC DNA]</scope>
    <source>
        <strain evidence="1 2">ALL</strain>
    </source>
</reference>
<dbReference type="AlphaFoldDB" id="A0A4U5PH09"/>
<keyword evidence="2" id="KW-1185">Reference proteome</keyword>
<evidence type="ECO:0000313" key="2">
    <source>
        <dbReference type="Proteomes" id="UP000298663"/>
    </source>
</evidence>
<dbReference type="EMBL" id="AZBU02000002">
    <property type="protein sequence ID" value="TKR95384.1"/>
    <property type="molecule type" value="Genomic_DNA"/>
</dbReference>